<keyword evidence="2" id="KW-0255">Endonuclease</keyword>
<dbReference type="Pfam" id="PF03372">
    <property type="entry name" value="Exo_endo_phos"/>
    <property type="match status" value="1"/>
</dbReference>
<comment type="caution">
    <text evidence="2">The sequence shown here is derived from an EMBL/GenBank/DDBJ whole genome shotgun (WGS) entry which is preliminary data.</text>
</comment>
<dbReference type="GO" id="GO:0004519">
    <property type="term" value="F:endonuclease activity"/>
    <property type="evidence" value="ECO:0007669"/>
    <property type="project" value="UniProtKB-KW"/>
</dbReference>
<sequence>MTVRVVSYNIRSLRDDPDAVARVVRALRPDVLCLQEVPRFGSWWWQRRRLARACGMRVAAGRRACGLAVFTAPRVERVAREFHLLSRVPGLHRRALAVAVLRVDGVPLIAATTHLDLADEPRLRHAGEILARLERARARHRGPLVLTGDINEEPGGQAWGRLVRHFQDAHAVAPDGDALTFSAADPARRIDGVFADRGVEVLGCGVPADPELADDYPKATDHRPVLARLRL</sequence>
<protein>
    <submittedName>
        <fullName evidence="2">Endonuclease/exonuclease/phosphatase</fullName>
    </submittedName>
</protein>
<organism evidence="2 3">
    <name type="scientific">Actinomadura harenae</name>
    <dbReference type="NCBI Taxonomy" id="2483351"/>
    <lineage>
        <taxon>Bacteria</taxon>
        <taxon>Bacillati</taxon>
        <taxon>Actinomycetota</taxon>
        <taxon>Actinomycetes</taxon>
        <taxon>Streptosporangiales</taxon>
        <taxon>Thermomonosporaceae</taxon>
        <taxon>Actinomadura</taxon>
    </lineage>
</organism>
<keyword evidence="3" id="KW-1185">Reference proteome</keyword>
<dbReference type="AlphaFoldDB" id="A0A3M2LSV1"/>
<dbReference type="GO" id="GO:0016020">
    <property type="term" value="C:membrane"/>
    <property type="evidence" value="ECO:0007669"/>
    <property type="project" value="GOC"/>
</dbReference>
<evidence type="ECO:0000259" key="1">
    <source>
        <dbReference type="Pfam" id="PF03372"/>
    </source>
</evidence>
<dbReference type="InterPro" id="IPR036691">
    <property type="entry name" value="Endo/exonu/phosph_ase_sf"/>
</dbReference>
<dbReference type="SUPFAM" id="SSF56219">
    <property type="entry name" value="DNase I-like"/>
    <property type="match status" value="1"/>
</dbReference>
<feature type="domain" description="Endonuclease/exonuclease/phosphatase" evidence="1">
    <location>
        <begin position="6"/>
        <end position="222"/>
    </location>
</feature>
<dbReference type="EMBL" id="RFFG01000053">
    <property type="protein sequence ID" value="RMI40487.1"/>
    <property type="molecule type" value="Genomic_DNA"/>
</dbReference>
<name>A0A3M2LSV1_9ACTN</name>
<dbReference type="GO" id="GO:0004527">
    <property type="term" value="F:exonuclease activity"/>
    <property type="evidence" value="ECO:0007669"/>
    <property type="project" value="UniProtKB-KW"/>
</dbReference>
<gene>
    <name evidence="2" type="ORF">EBO15_26190</name>
</gene>
<dbReference type="Gene3D" id="3.60.10.10">
    <property type="entry name" value="Endonuclease/exonuclease/phosphatase"/>
    <property type="match status" value="1"/>
</dbReference>
<accession>A0A3M2LSV1</accession>
<keyword evidence="2" id="KW-0378">Hydrolase</keyword>
<dbReference type="GO" id="GO:0006506">
    <property type="term" value="P:GPI anchor biosynthetic process"/>
    <property type="evidence" value="ECO:0007669"/>
    <property type="project" value="TreeGrafter"/>
</dbReference>
<dbReference type="PANTHER" id="PTHR14859:SF1">
    <property type="entry name" value="PGAP2-INTERACTING PROTEIN"/>
    <property type="match status" value="1"/>
</dbReference>
<dbReference type="InterPro" id="IPR051916">
    <property type="entry name" value="GPI-anchor_lipid_remodeler"/>
</dbReference>
<dbReference type="PANTHER" id="PTHR14859">
    <property type="entry name" value="CALCOFLUOR WHITE HYPERSENSITIVE PROTEIN PRECURSOR"/>
    <property type="match status" value="1"/>
</dbReference>
<evidence type="ECO:0000313" key="2">
    <source>
        <dbReference type="EMBL" id="RMI40487.1"/>
    </source>
</evidence>
<proteinExistence type="predicted"/>
<keyword evidence="2" id="KW-0269">Exonuclease</keyword>
<keyword evidence="2" id="KW-0540">Nuclease</keyword>
<dbReference type="InterPro" id="IPR005135">
    <property type="entry name" value="Endo/exonuclease/phosphatase"/>
</dbReference>
<evidence type="ECO:0000313" key="3">
    <source>
        <dbReference type="Proteomes" id="UP000282674"/>
    </source>
</evidence>
<dbReference type="OrthoDB" id="3820230at2"/>
<reference evidence="2 3" key="1">
    <citation type="submission" date="2018-10" db="EMBL/GenBank/DDBJ databases">
        <title>Isolation from soil.</title>
        <authorList>
            <person name="Hu J."/>
        </authorList>
    </citation>
    <scope>NUCLEOTIDE SEQUENCE [LARGE SCALE GENOMIC DNA]</scope>
    <source>
        <strain evidence="2 3">NEAU-Ht49</strain>
    </source>
</reference>
<dbReference type="Proteomes" id="UP000282674">
    <property type="component" value="Unassembled WGS sequence"/>
</dbReference>